<dbReference type="GeneID" id="106478240"/>
<evidence type="ECO:0000256" key="4">
    <source>
        <dbReference type="RuleBase" id="RU363090"/>
    </source>
</evidence>
<dbReference type="SUPFAM" id="SSF56104">
    <property type="entry name" value="SAICAR synthase-like"/>
    <property type="match status" value="1"/>
</dbReference>
<dbReference type="PANTHER" id="PTHR12400">
    <property type="entry name" value="INOSITOL POLYPHOSPHATE KINASE"/>
    <property type="match status" value="1"/>
</dbReference>
<evidence type="ECO:0000256" key="5">
    <source>
        <dbReference type="SAM" id="MobiDB-lite"/>
    </source>
</evidence>
<dbReference type="Proteomes" id="UP000694941">
    <property type="component" value="Unplaced"/>
</dbReference>
<evidence type="ECO:0000256" key="1">
    <source>
        <dbReference type="ARBA" id="ARBA00007374"/>
    </source>
</evidence>
<dbReference type="EC" id="2.7.-.-" evidence="4"/>
<keyword evidence="2 4" id="KW-0808">Transferase</keyword>
<evidence type="ECO:0000313" key="7">
    <source>
        <dbReference type="RefSeq" id="XP_022237499.1"/>
    </source>
</evidence>
<keyword evidence="6" id="KW-1185">Reference proteome</keyword>
<keyword evidence="3 4" id="KW-0418">Kinase</keyword>
<dbReference type="InterPro" id="IPR005522">
    <property type="entry name" value="IPK"/>
</dbReference>
<accession>A0ABM1S1J4</accession>
<dbReference type="Gene3D" id="3.30.470.160">
    <property type="entry name" value="Inositol polyphosphate kinase"/>
    <property type="match status" value="1"/>
</dbReference>
<protein>
    <recommendedName>
        <fullName evidence="4">Kinase</fullName>
        <ecNumber evidence="4">2.7.-.-</ecNumber>
    </recommendedName>
</protein>
<evidence type="ECO:0000256" key="3">
    <source>
        <dbReference type="ARBA" id="ARBA00022777"/>
    </source>
</evidence>
<feature type="compositionally biased region" description="Polar residues" evidence="5">
    <location>
        <begin position="50"/>
        <end position="59"/>
    </location>
</feature>
<dbReference type="PANTHER" id="PTHR12400:SF97">
    <property type="entry name" value="KINASE"/>
    <property type="match status" value="1"/>
</dbReference>
<proteinExistence type="inferred from homology"/>
<gene>
    <name evidence="7" type="primary">LOC106478240</name>
</gene>
<name>A0ABM1S1J4_LIMPO</name>
<sequence>MTMSRPSSMEENTESRLQIQKLSHHSLSRRFSSWGRSSSTECLPGESKPQKQSVKTPNDQDWEDRGCFLPQACETPKHVIEMKRGSDLEDVTTMFSRSFEIAEHYHQRCSVDSGHASLDSEMSPDALRNITYALDENGASEQLRHCMQLYSSSKSFSPGMTSRTHRSCSADSAIVQGNVDVTCLTPSFETQITSEDEEQNQETIHRKRSLTIIQSVSCPVLAMPSVVISDHSNFTDQNIQMGEFMKPSQDYLQVTLDDIAGHIPLSRRLSTSSSCSFMSSLSSVSWDDDACQSDVSESSVASNSKRLGWKKVRNAVHWCPFLQTYRKQKYPWVQLAGHQGNFRVGEQGTILKKLCGREEICLKKLMNDALKPFVPEFKGRVETEEGEIYLELQDLLAGFDRACVMDVKIGLRTYLEEELAKAKEELKLRKDMYEKMVQIDPSEPTEEERSLKAITKPRYMVWRESISSTATLGFRVEGIKRADGSSSKDFKKTKTKDQVLAALRTFTHGYPNAVKTYLNRLMDINSVLETSEFFASHELIGSSLLFVHDMKNANVWLIDFAKTRRLPLNVHISHRDPWQMGNHEDGFLVGLKNLIELFQELHKQDQNHHEFPDLS</sequence>
<feature type="region of interest" description="Disordered" evidence="5">
    <location>
        <begin position="1"/>
        <end position="61"/>
    </location>
</feature>
<dbReference type="RefSeq" id="XP_022237499.1">
    <property type="nucleotide sequence ID" value="XM_022381791.1"/>
</dbReference>
<organism evidence="6 7">
    <name type="scientific">Limulus polyphemus</name>
    <name type="common">Atlantic horseshoe crab</name>
    <dbReference type="NCBI Taxonomy" id="6850"/>
    <lineage>
        <taxon>Eukaryota</taxon>
        <taxon>Metazoa</taxon>
        <taxon>Ecdysozoa</taxon>
        <taxon>Arthropoda</taxon>
        <taxon>Chelicerata</taxon>
        <taxon>Merostomata</taxon>
        <taxon>Xiphosura</taxon>
        <taxon>Limulidae</taxon>
        <taxon>Limulus</taxon>
    </lineage>
</organism>
<dbReference type="Pfam" id="PF03770">
    <property type="entry name" value="IPK"/>
    <property type="match status" value="1"/>
</dbReference>
<feature type="compositionally biased region" description="Low complexity" evidence="5">
    <location>
        <begin position="29"/>
        <end position="39"/>
    </location>
</feature>
<evidence type="ECO:0000313" key="6">
    <source>
        <dbReference type="Proteomes" id="UP000694941"/>
    </source>
</evidence>
<comment type="similarity">
    <text evidence="1 4">Belongs to the inositol phosphokinase (IPK) family.</text>
</comment>
<feature type="compositionally biased region" description="Polar residues" evidence="5">
    <location>
        <begin position="1"/>
        <end position="21"/>
    </location>
</feature>
<dbReference type="InterPro" id="IPR038286">
    <property type="entry name" value="IPK_sf"/>
</dbReference>
<reference evidence="7" key="1">
    <citation type="submission" date="2025-08" db="UniProtKB">
        <authorList>
            <consortium name="RefSeq"/>
        </authorList>
    </citation>
    <scope>IDENTIFICATION</scope>
    <source>
        <tissue evidence="7">Muscle</tissue>
    </source>
</reference>
<evidence type="ECO:0000256" key="2">
    <source>
        <dbReference type="ARBA" id="ARBA00022679"/>
    </source>
</evidence>